<gene>
    <name evidence="2" type="ORF">Tcan_12203</name>
</gene>
<evidence type="ECO:0000313" key="3">
    <source>
        <dbReference type="Proteomes" id="UP000031036"/>
    </source>
</evidence>
<evidence type="ECO:0000256" key="1">
    <source>
        <dbReference type="SAM" id="SignalP"/>
    </source>
</evidence>
<protein>
    <submittedName>
        <fullName evidence="2">Uncharacterized protein</fullName>
    </submittedName>
</protein>
<proteinExistence type="predicted"/>
<accession>A0A0B2W295</accession>
<feature type="chain" id="PRO_5002080671" evidence="1">
    <location>
        <begin position="20"/>
        <end position="110"/>
    </location>
</feature>
<comment type="caution">
    <text evidence="2">The sequence shown here is derived from an EMBL/GenBank/DDBJ whole genome shotgun (WGS) entry which is preliminary data.</text>
</comment>
<organism evidence="2 3">
    <name type="scientific">Toxocara canis</name>
    <name type="common">Canine roundworm</name>
    <dbReference type="NCBI Taxonomy" id="6265"/>
    <lineage>
        <taxon>Eukaryota</taxon>
        <taxon>Metazoa</taxon>
        <taxon>Ecdysozoa</taxon>
        <taxon>Nematoda</taxon>
        <taxon>Chromadorea</taxon>
        <taxon>Rhabditida</taxon>
        <taxon>Spirurina</taxon>
        <taxon>Ascaridomorpha</taxon>
        <taxon>Ascaridoidea</taxon>
        <taxon>Toxocaridae</taxon>
        <taxon>Toxocara</taxon>
    </lineage>
</organism>
<evidence type="ECO:0000313" key="2">
    <source>
        <dbReference type="EMBL" id="KHN87727.1"/>
    </source>
</evidence>
<keyword evidence="3" id="KW-1185">Reference proteome</keyword>
<name>A0A0B2W295_TOXCA</name>
<dbReference type="EMBL" id="JPKZ01000338">
    <property type="protein sequence ID" value="KHN87727.1"/>
    <property type="molecule type" value="Genomic_DNA"/>
</dbReference>
<dbReference type="Proteomes" id="UP000031036">
    <property type="component" value="Unassembled WGS sequence"/>
</dbReference>
<dbReference type="AlphaFoldDB" id="A0A0B2W295"/>
<keyword evidence="1" id="KW-0732">Signal</keyword>
<reference evidence="2 3" key="1">
    <citation type="submission" date="2014-11" db="EMBL/GenBank/DDBJ databases">
        <title>Genetic blueprint of the zoonotic pathogen Toxocara canis.</title>
        <authorList>
            <person name="Zhu X.-Q."/>
            <person name="Korhonen P.K."/>
            <person name="Cai H."/>
            <person name="Young N.D."/>
            <person name="Nejsum P."/>
            <person name="von Samson-Himmelstjerna G."/>
            <person name="Boag P.R."/>
            <person name="Tan P."/>
            <person name="Li Q."/>
            <person name="Min J."/>
            <person name="Yang Y."/>
            <person name="Wang X."/>
            <person name="Fang X."/>
            <person name="Hall R.S."/>
            <person name="Hofmann A."/>
            <person name="Sternberg P.W."/>
            <person name="Jex A.R."/>
            <person name="Gasser R.B."/>
        </authorList>
    </citation>
    <scope>NUCLEOTIDE SEQUENCE [LARGE SCALE GENOMIC DNA]</scope>
    <source>
        <strain evidence="2">PN_DK_2014</strain>
    </source>
</reference>
<dbReference type="OrthoDB" id="10641610at2759"/>
<feature type="signal peptide" evidence="1">
    <location>
        <begin position="1"/>
        <end position="19"/>
    </location>
</feature>
<sequence>MALVSQFLAVLCAIVIAVAQMDEHKTQLLKVNKAEIASMIAAANANRQQQIQVAPSYATNEPNESSLSDESTDYDDDLQAIVALRNQEGIKTFKAGLDDNLMRVRRHIKA</sequence>